<dbReference type="EMBL" id="AWUE01012862">
    <property type="protein sequence ID" value="OMP08159.1"/>
    <property type="molecule type" value="Genomic_DNA"/>
</dbReference>
<protein>
    <submittedName>
        <fullName evidence="1">Uncharacterized protein</fullName>
    </submittedName>
</protein>
<proteinExistence type="predicted"/>
<evidence type="ECO:0000313" key="1">
    <source>
        <dbReference type="EMBL" id="OMP08159.1"/>
    </source>
</evidence>
<dbReference type="AlphaFoldDB" id="A0A1R3KM81"/>
<evidence type="ECO:0000313" key="2">
    <source>
        <dbReference type="Proteomes" id="UP000187203"/>
    </source>
</evidence>
<dbReference type="Proteomes" id="UP000187203">
    <property type="component" value="Unassembled WGS sequence"/>
</dbReference>
<sequence>MGASACFQSPDSRQSYGAHLKTHFRARDKEEGAARRRASAYSAGCRPQARGRLEVSFLKDLNK</sequence>
<name>A0A1R3KM81_9ROSI</name>
<comment type="caution">
    <text evidence="1">The sequence shown here is derived from an EMBL/GenBank/DDBJ whole genome shotgun (WGS) entry which is preliminary data.</text>
</comment>
<keyword evidence="2" id="KW-1185">Reference proteome</keyword>
<reference evidence="2" key="1">
    <citation type="submission" date="2013-09" db="EMBL/GenBank/DDBJ databases">
        <title>Corchorus olitorius genome sequencing.</title>
        <authorList>
            <person name="Alam M."/>
            <person name="Haque M.S."/>
            <person name="Islam M.S."/>
            <person name="Emdad E.M."/>
            <person name="Islam M.M."/>
            <person name="Ahmed B."/>
            <person name="Halim A."/>
            <person name="Hossen Q.M.M."/>
            <person name="Hossain M.Z."/>
            <person name="Ahmed R."/>
            <person name="Khan M.M."/>
            <person name="Islam R."/>
            <person name="Rashid M.M."/>
            <person name="Khan S.A."/>
            <person name="Rahman M.S."/>
            <person name="Alam M."/>
            <person name="Yahiya A.S."/>
            <person name="Khan M.S."/>
            <person name="Azam M.S."/>
            <person name="Haque T."/>
            <person name="Lashkar M.Z.H."/>
            <person name="Akhand A.I."/>
            <person name="Morshed G."/>
            <person name="Roy S."/>
            <person name="Uddin K.S."/>
            <person name="Rabeya T."/>
            <person name="Hossain A.S."/>
            <person name="Chowdhury A."/>
            <person name="Snigdha A.R."/>
            <person name="Mortoza M.S."/>
            <person name="Matin S.A."/>
            <person name="Hoque S.M.E."/>
            <person name="Islam M.K."/>
            <person name="Roy D.K."/>
            <person name="Haider R."/>
            <person name="Moosa M.M."/>
            <person name="Elias S.M."/>
            <person name="Hasan A.M."/>
            <person name="Jahan S."/>
            <person name="Shafiuddin M."/>
            <person name="Mahmood N."/>
            <person name="Shommy N.S."/>
        </authorList>
    </citation>
    <scope>NUCLEOTIDE SEQUENCE [LARGE SCALE GENOMIC DNA]</scope>
    <source>
        <strain evidence="2">cv. O-4</strain>
    </source>
</reference>
<gene>
    <name evidence="1" type="ORF">COLO4_06730</name>
</gene>
<organism evidence="1 2">
    <name type="scientific">Corchorus olitorius</name>
    <dbReference type="NCBI Taxonomy" id="93759"/>
    <lineage>
        <taxon>Eukaryota</taxon>
        <taxon>Viridiplantae</taxon>
        <taxon>Streptophyta</taxon>
        <taxon>Embryophyta</taxon>
        <taxon>Tracheophyta</taxon>
        <taxon>Spermatophyta</taxon>
        <taxon>Magnoliopsida</taxon>
        <taxon>eudicotyledons</taxon>
        <taxon>Gunneridae</taxon>
        <taxon>Pentapetalae</taxon>
        <taxon>rosids</taxon>
        <taxon>malvids</taxon>
        <taxon>Malvales</taxon>
        <taxon>Malvaceae</taxon>
        <taxon>Grewioideae</taxon>
        <taxon>Apeibeae</taxon>
        <taxon>Corchorus</taxon>
    </lineage>
</organism>
<accession>A0A1R3KM81</accession>